<evidence type="ECO:0000313" key="2">
    <source>
        <dbReference type="EMBL" id="KAF2824046.1"/>
    </source>
</evidence>
<proteinExistence type="predicted"/>
<keyword evidence="1" id="KW-1133">Transmembrane helix</keyword>
<name>A0A6A6ZTA7_9PLEO</name>
<dbReference type="AlphaFoldDB" id="A0A6A6ZTA7"/>
<protein>
    <submittedName>
        <fullName evidence="2">Uncharacterized protein</fullName>
    </submittedName>
</protein>
<accession>A0A6A6ZTA7</accession>
<dbReference type="Proteomes" id="UP000799424">
    <property type="component" value="Unassembled WGS sequence"/>
</dbReference>
<keyword evidence="1" id="KW-0812">Transmembrane</keyword>
<feature type="transmembrane region" description="Helical" evidence="1">
    <location>
        <begin position="28"/>
        <end position="49"/>
    </location>
</feature>
<keyword evidence="3" id="KW-1185">Reference proteome</keyword>
<gene>
    <name evidence="2" type="ORF">CC86DRAFT_63316</name>
</gene>
<organism evidence="2 3">
    <name type="scientific">Ophiobolus disseminans</name>
    <dbReference type="NCBI Taxonomy" id="1469910"/>
    <lineage>
        <taxon>Eukaryota</taxon>
        <taxon>Fungi</taxon>
        <taxon>Dikarya</taxon>
        <taxon>Ascomycota</taxon>
        <taxon>Pezizomycotina</taxon>
        <taxon>Dothideomycetes</taxon>
        <taxon>Pleosporomycetidae</taxon>
        <taxon>Pleosporales</taxon>
        <taxon>Pleosporineae</taxon>
        <taxon>Phaeosphaeriaceae</taxon>
        <taxon>Ophiobolus</taxon>
    </lineage>
</organism>
<keyword evidence="1" id="KW-0472">Membrane</keyword>
<dbReference type="EMBL" id="MU006231">
    <property type="protein sequence ID" value="KAF2824046.1"/>
    <property type="molecule type" value="Genomic_DNA"/>
</dbReference>
<evidence type="ECO:0000313" key="3">
    <source>
        <dbReference type="Proteomes" id="UP000799424"/>
    </source>
</evidence>
<evidence type="ECO:0000256" key="1">
    <source>
        <dbReference type="SAM" id="Phobius"/>
    </source>
</evidence>
<reference evidence="2" key="1">
    <citation type="journal article" date="2020" name="Stud. Mycol.">
        <title>101 Dothideomycetes genomes: a test case for predicting lifestyles and emergence of pathogens.</title>
        <authorList>
            <person name="Haridas S."/>
            <person name="Albert R."/>
            <person name="Binder M."/>
            <person name="Bloem J."/>
            <person name="Labutti K."/>
            <person name="Salamov A."/>
            <person name="Andreopoulos B."/>
            <person name="Baker S."/>
            <person name="Barry K."/>
            <person name="Bills G."/>
            <person name="Bluhm B."/>
            <person name="Cannon C."/>
            <person name="Castanera R."/>
            <person name="Culley D."/>
            <person name="Daum C."/>
            <person name="Ezra D."/>
            <person name="Gonzalez J."/>
            <person name="Henrissat B."/>
            <person name="Kuo A."/>
            <person name="Liang C."/>
            <person name="Lipzen A."/>
            <person name="Lutzoni F."/>
            <person name="Magnuson J."/>
            <person name="Mondo S."/>
            <person name="Nolan M."/>
            <person name="Ohm R."/>
            <person name="Pangilinan J."/>
            <person name="Park H.-J."/>
            <person name="Ramirez L."/>
            <person name="Alfaro M."/>
            <person name="Sun H."/>
            <person name="Tritt A."/>
            <person name="Yoshinaga Y."/>
            <person name="Zwiers L.-H."/>
            <person name="Turgeon B."/>
            <person name="Goodwin S."/>
            <person name="Spatafora J."/>
            <person name="Crous P."/>
            <person name="Grigoriev I."/>
        </authorList>
    </citation>
    <scope>NUCLEOTIDE SEQUENCE</scope>
    <source>
        <strain evidence="2">CBS 113818</strain>
    </source>
</reference>
<sequence>MITAWMQQSRLQPRLQSRASRLRGSAVLAVRLCCDVLCIFTGAALHTLVSQSSTPSQRKRGLLMREK</sequence>